<keyword evidence="1" id="KW-0732">Signal</keyword>
<reference evidence="2" key="1">
    <citation type="submission" date="2021-02" db="EMBL/GenBank/DDBJ databases">
        <authorList>
            <person name="Nowell W R."/>
        </authorList>
    </citation>
    <scope>NUCLEOTIDE SEQUENCE</scope>
    <source>
        <strain evidence="2">Ploen Becks lab</strain>
    </source>
</reference>
<dbReference type="AlphaFoldDB" id="A0A814IHP5"/>
<accession>A0A814IHP5</accession>
<name>A0A814IHP5_9BILA</name>
<gene>
    <name evidence="2" type="ORF">OXX778_LOCUS17504</name>
</gene>
<evidence type="ECO:0000313" key="3">
    <source>
        <dbReference type="Proteomes" id="UP000663879"/>
    </source>
</evidence>
<evidence type="ECO:0000313" key="2">
    <source>
        <dbReference type="EMBL" id="CAF1023623.1"/>
    </source>
</evidence>
<feature type="signal peptide" evidence="1">
    <location>
        <begin position="1"/>
        <end position="20"/>
    </location>
</feature>
<keyword evidence="3" id="KW-1185">Reference proteome</keyword>
<evidence type="ECO:0000256" key="1">
    <source>
        <dbReference type="SAM" id="SignalP"/>
    </source>
</evidence>
<proteinExistence type="predicted"/>
<dbReference type="EMBL" id="CAJNOC010004494">
    <property type="protein sequence ID" value="CAF1023623.1"/>
    <property type="molecule type" value="Genomic_DNA"/>
</dbReference>
<protein>
    <submittedName>
        <fullName evidence="2">Uncharacterized protein</fullName>
    </submittedName>
</protein>
<comment type="caution">
    <text evidence="2">The sequence shown here is derived from an EMBL/GenBank/DDBJ whole genome shotgun (WGS) entry which is preliminary data.</text>
</comment>
<dbReference type="Proteomes" id="UP000663879">
    <property type="component" value="Unassembled WGS sequence"/>
</dbReference>
<sequence length="136" mass="16035">MMAIFILLLNFIFMFENGSAFDFLLNNNHSISKCRTMLKNYFHVNDAIYLSFTDKLFTLDLTIKNFNSFSQINFQCINSAEFVYHMKIIPNRPLILDTSFNLNFAEPIKDNRLDIFIIQISFIDSFDIESQIFKKS</sequence>
<feature type="chain" id="PRO_5032388897" evidence="1">
    <location>
        <begin position="21"/>
        <end position="136"/>
    </location>
</feature>
<organism evidence="2 3">
    <name type="scientific">Brachionus calyciflorus</name>
    <dbReference type="NCBI Taxonomy" id="104777"/>
    <lineage>
        <taxon>Eukaryota</taxon>
        <taxon>Metazoa</taxon>
        <taxon>Spiralia</taxon>
        <taxon>Gnathifera</taxon>
        <taxon>Rotifera</taxon>
        <taxon>Eurotatoria</taxon>
        <taxon>Monogononta</taxon>
        <taxon>Pseudotrocha</taxon>
        <taxon>Ploima</taxon>
        <taxon>Brachionidae</taxon>
        <taxon>Brachionus</taxon>
    </lineage>
</organism>